<accession>A0A9D1EZV8</accession>
<reference evidence="1" key="1">
    <citation type="submission" date="2020-10" db="EMBL/GenBank/DDBJ databases">
        <authorList>
            <person name="Gilroy R."/>
        </authorList>
    </citation>
    <scope>NUCLEOTIDE SEQUENCE</scope>
    <source>
        <strain evidence="1">6276</strain>
    </source>
</reference>
<evidence type="ECO:0000313" key="1">
    <source>
        <dbReference type="EMBL" id="HIS36893.1"/>
    </source>
</evidence>
<dbReference type="EMBL" id="DVIU01000192">
    <property type="protein sequence ID" value="HIS36893.1"/>
    <property type="molecule type" value="Genomic_DNA"/>
</dbReference>
<protein>
    <submittedName>
        <fullName evidence="1">Uncharacterized protein</fullName>
    </submittedName>
</protein>
<organism evidence="1 2">
    <name type="scientific">Candidatus Scatousia excrementigallinarum</name>
    <dbReference type="NCBI Taxonomy" id="2840935"/>
    <lineage>
        <taxon>Bacteria</taxon>
        <taxon>Candidatus Scatousia</taxon>
    </lineage>
</organism>
<gene>
    <name evidence="1" type="ORF">IAC10_09755</name>
</gene>
<reference evidence="1" key="2">
    <citation type="journal article" date="2021" name="PeerJ">
        <title>Extensive microbial diversity within the chicken gut microbiome revealed by metagenomics and culture.</title>
        <authorList>
            <person name="Gilroy R."/>
            <person name="Ravi A."/>
            <person name="Getino M."/>
            <person name="Pursley I."/>
            <person name="Horton D.L."/>
            <person name="Alikhan N.F."/>
            <person name="Baker D."/>
            <person name="Gharbi K."/>
            <person name="Hall N."/>
            <person name="Watson M."/>
            <person name="Adriaenssens E.M."/>
            <person name="Foster-Nyarko E."/>
            <person name="Jarju S."/>
            <person name="Secka A."/>
            <person name="Antonio M."/>
            <person name="Oren A."/>
            <person name="Chaudhuri R.R."/>
            <person name="La Ragione R."/>
            <person name="Hildebrand F."/>
            <person name="Pallen M.J."/>
        </authorList>
    </citation>
    <scope>NUCLEOTIDE SEQUENCE</scope>
    <source>
        <strain evidence="1">6276</strain>
    </source>
</reference>
<name>A0A9D1EZV8_9BACT</name>
<sequence length="348" mass="39045">MGMAASQARFLGLTARKTNVEYEGQQVNQQRTVLANQSANYYNQLLGMTVPTPPSVQDFTKTVYTFTDGSLTNTITSLIAQADGNFLVSYTRSYTDNNAVVATTSSIVTRKGEEGNYSYSVGSKDLRELGTMPDPEAIAKDPYLSSLTEDQLNDLIQEEKLYKEKLEKEYNKGNETDWLVYYRLDTTSGTYNPVFYKKKDLEKESTIYSETTGASQSFIPAYTVGSTKKTDELKGVNAKLEQDSTGRFINITLDPGTDEEITYALTANTTTDQQAYDDAMNQYEFDKATYDKSVQDINTKIEIIQAEDKNLELRLKQLDTEQDAISTEMDAVQKVIEKNVESTFKTFG</sequence>
<dbReference type="AlphaFoldDB" id="A0A9D1EZV8"/>
<dbReference type="Proteomes" id="UP000823928">
    <property type="component" value="Unassembled WGS sequence"/>
</dbReference>
<comment type="caution">
    <text evidence="1">The sequence shown here is derived from an EMBL/GenBank/DDBJ whole genome shotgun (WGS) entry which is preliminary data.</text>
</comment>
<evidence type="ECO:0000313" key="2">
    <source>
        <dbReference type="Proteomes" id="UP000823928"/>
    </source>
</evidence>
<proteinExistence type="predicted"/>